<dbReference type="PROSITE" id="PS50005">
    <property type="entry name" value="TPR"/>
    <property type="match status" value="2"/>
</dbReference>
<feature type="chain" id="PRO_5034074065" evidence="2">
    <location>
        <begin position="22"/>
        <end position="454"/>
    </location>
</feature>
<protein>
    <submittedName>
        <fullName evidence="3">Tetratricopeptide repeat-containing protein</fullName>
    </submittedName>
</protein>
<keyword evidence="2" id="KW-0732">Signal</keyword>
<dbReference type="AlphaFoldDB" id="A0A8G2BVM4"/>
<dbReference type="RefSeq" id="WP_103982966.1">
    <property type="nucleotide sequence ID" value="NZ_FNVS01000006.1"/>
</dbReference>
<sequence>MKIKVLLLAIGCSIGALGAYAQKGVDNGTQFGSGEDSVRCITNISLFVPYAKGGNYKDALESWKIAYNECPAATKDIYLYGVRIVGWQIENEKDPAKRQALINDLMAVYDKRVKYFGNDKRYGKDWIISRKAQDYLQYMGENADFNTVYNWLNEIINEKGDDTEILGVSLFAFSALKKLMADPNFKEQYIQDYLKVSKILETQLNAAQAANNAKEIAAITTIKSGVDNGFASSGAADCETLQNLYAAKIDENKDNLPFLKETIALLRRVRCQEIDAYFAASAYAYKLEPSAEAAIGIAKQAVKAKDYDKAIKYFEEAANMETDNSAKADDYYMIALLCFEQNSYSKSRQYCQKALELNPNSGAPLMLIGKMYAATAKSVYPDDPVMVRAVYYAAIDKFERAKQVDPSVADEANTLINTYRAHLPSTEEIFMHPDLEKGKSITIGGWIGERTTVR</sequence>
<keyword evidence="1" id="KW-0802">TPR repeat</keyword>
<dbReference type="EMBL" id="FNVS01000006">
    <property type="protein sequence ID" value="SEF75463.1"/>
    <property type="molecule type" value="Genomic_DNA"/>
</dbReference>
<evidence type="ECO:0000256" key="2">
    <source>
        <dbReference type="SAM" id="SignalP"/>
    </source>
</evidence>
<name>A0A8G2BVM4_9BACT</name>
<accession>A0A8G2BVM4</accession>
<evidence type="ECO:0000313" key="3">
    <source>
        <dbReference type="EMBL" id="SEF75463.1"/>
    </source>
</evidence>
<proteinExistence type="predicted"/>
<reference evidence="3 4" key="1">
    <citation type="submission" date="2016-10" db="EMBL/GenBank/DDBJ databases">
        <authorList>
            <person name="Varghese N."/>
            <person name="Submissions S."/>
        </authorList>
    </citation>
    <scope>NUCLEOTIDE SEQUENCE [LARGE SCALE GENOMIC DNA]</scope>
    <source>
        <strain evidence="3 4">DSM 29073</strain>
    </source>
</reference>
<feature type="signal peptide" evidence="2">
    <location>
        <begin position="1"/>
        <end position="21"/>
    </location>
</feature>
<organism evidence="3 4">
    <name type="scientific">Parabacteroides chinchillae</name>
    <dbReference type="NCBI Taxonomy" id="871327"/>
    <lineage>
        <taxon>Bacteria</taxon>
        <taxon>Pseudomonadati</taxon>
        <taxon>Bacteroidota</taxon>
        <taxon>Bacteroidia</taxon>
        <taxon>Bacteroidales</taxon>
        <taxon>Tannerellaceae</taxon>
        <taxon>Parabacteroides</taxon>
    </lineage>
</organism>
<dbReference type="Pfam" id="PF00515">
    <property type="entry name" value="TPR_1"/>
    <property type="match status" value="1"/>
</dbReference>
<evidence type="ECO:0000313" key="4">
    <source>
        <dbReference type="Proteomes" id="UP000236725"/>
    </source>
</evidence>
<feature type="repeat" description="TPR" evidence="1">
    <location>
        <begin position="328"/>
        <end position="361"/>
    </location>
</feature>
<evidence type="ECO:0000256" key="1">
    <source>
        <dbReference type="PROSITE-ProRule" id="PRU00339"/>
    </source>
</evidence>
<keyword evidence="4" id="KW-1185">Reference proteome</keyword>
<dbReference type="InterPro" id="IPR011990">
    <property type="entry name" value="TPR-like_helical_dom_sf"/>
</dbReference>
<dbReference type="SUPFAM" id="SSF48452">
    <property type="entry name" value="TPR-like"/>
    <property type="match status" value="1"/>
</dbReference>
<dbReference type="Gene3D" id="1.25.40.10">
    <property type="entry name" value="Tetratricopeptide repeat domain"/>
    <property type="match status" value="1"/>
</dbReference>
<dbReference type="Proteomes" id="UP000236725">
    <property type="component" value="Unassembled WGS sequence"/>
</dbReference>
<feature type="repeat" description="TPR" evidence="1">
    <location>
        <begin position="291"/>
        <end position="324"/>
    </location>
</feature>
<gene>
    <name evidence="3" type="ORF">SAMN05444001_10657</name>
</gene>
<dbReference type="SMART" id="SM00028">
    <property type="entry name" value="TPR"/>
    <property type="match status" value="2"/>
</dbReference>
<comment type="caution">
    <text evidence="3">The sequence shown here is derived from an EMBL/GenBank/DDBJ whole genome shotgun (WGS) entry which is preliminary data.</text>
</comment>
<dbReference type="InterPro" id="IPR019734">
    <property type="entry name" value="TPR_rpt"/>
</dbReference>